<dbReference type="AlphaFoldDB" id="A0A8H3TS10"/>
<gene>
    <name evidence="2" type="ORF">NliqN6_2336</name>
</gene>
<feature type="compositionally biased region" description="Basic and acidic residues" evidence="1">
    <location>
        <begin position="366"/>
        <end position="375"/>
    </location>
</feature>
<evidence type="ECO:0000313" key="3">
    <source>
        <dbReference type="Proteomes" id="UP000620104"/>
    </source>
</evidence>
<proteinExistence type="predicted"/>
<evidence type="ECO:0000313" key="2">
    <source>
        <dbReference type="EMBL" id="GHJ85934.1"/>
    </source>
</evidence>
<dbReference type="EMBL" id="BLZA01000017">
    <property type="protein sequence ID" value="GHJ85934.1"/>
    <property type="molecule type" value="Genomic_DNA"/>
</dbReference>
<feature type="region of interest" description="Disordered" evidence="1">
    <location>
        <begin position="349"/>
        <end position="375"/>
    </location>
</feature>
<reference evidence="2" key="1">
    <citation type="submission" date="2020-07" db="EMBL/GenBank/DDBJ databases">
        <title>Draft Genome Sequence of a Deep-Sea Yeast, Naganishia (Cryptococcus) liquefaciens strain N6.</title>
        <authorList>
            <person name="Han Y.W."/>
            <person name="Kajitani R."/>
            <person name="Morimoto H."/>
            <person name="Parhat M."/>
            <person name="Tsubouchi H."/>
            <person name="Bakenova O."/>
            <person name="Ogata M."/>
            <person name="Argunhan B."/>
            <person name="Aoki R."/>
            <person name="Kajiwara S."/>
            <person name="Itoh T."/>
            <person name="Iwasaki H."/>
        </authorList>
    </citation>
    <scope>NUCLEOTIDE SEQUENCE</scope>
    <source>
        <strain evidence="2">N6</strain>
    </source>
</reference>
<dbReference type="Proteomes" id="UP000620104">
    <property type="component" value="Unassembled WGS sequence"/>
</dbReference>
<evidence type="ECO:0000256" key="1">
    <source>
        <dbReference type="SAM" id="MobiDB-lite"/>
    </source>
</evidence>
<sequence>MFAPSAHTAFSLGDPSLIDYRKEVKQEFESHLHRQLTEEGIDPNLIQRQTSIVDDLQQSTLDIIRRKSQTGTVQAEIEPPPVTEPPSTTSRHESSGKKSVRAKSRSLTSTIYRDRPSTHWPPSRRPGHTEQRVPRNDNVVSVSTLLKTIESRKFLSAVPSGLSPNAIEAPETQSENNLSHDSIETHGKSSCLIDFPMRMETPSQTLQATLLTGRDLSDAVDGHVILRDSIGPHSTLPDFGELGSPVLGQLPGHQYPLSTAIVPEYSNEGDWGMLPVEDPHCFMSFPAGTISRNSSYMDVDPSLSAPQPVPPVVATPVPSECTASYSSQIPLQPSSPYLELEAQGILEERSTEIPDEWNLDLMADGPRPRDPSTDS</sequence>
<protein>
    <submittedName>
        <fullName evidence="2">Uncharacterized protein</fullName>
    </submittedName>
</protein>
<accession>A0A8H3TS10</accession>
<feature type="region of interest" description="Disordered" evidence="1">
    <location>
        <begin position="67"/>
        <end position="136"/>
    </location>
</feature>
<comment type="caution">
    <text evidence="2">The sequence shown here is derived from an EMBL/GenBank/DDBJ whole genome shotgun (WGS) entry which is preliminary data.</text>
</comment>
<organism evidence="2 3">
    <name type="scientific">Naganishia liquefaciens</name>
    <dbReference type="NCBI Taxonomy" id="104408"/>
    <lineage>
        <taxon>Eukaryota</taxon>
        <taxon>Fungi</taxon>
        <taxon>Dikarya</taxon>
        <taxon>Basidiomycota</taxon>
        <taxon>Agaricomycotina</taxon>
        <taxon>Tremellomycetes</taxon>
        <taxon>Filobasidiales</taxon>
        <taxon>Filobasidiaceae</taxon>
        <taxon>Naganishia</taxon>
    </lineage>
</organism>
<name>A0A8H3TS10_9TREE</name>
<keyword evidence="3" id="KW-1185">Reference proteome</keyword>